<organism evidence="1">
    <name type="scientific">Absidia glauca</name>
    <name type="common">Pin mould</name>
    <dbReference type="NCBI Taxonomy" id="4829"/>
    <lineage>
        <taxon>Eukaryota</taxon>
        <taxon>Fungi</taxon>
        <taxon>Fungi incertae sedis</taxon>
        <taxon>Mucoromycota</taxon>
        <taxon>Mucoromycotina</taxon>
        <taxon>Mucoromycetes</taxon>
        <taxon>Mucorales</taxon>
        <taxon>Cunninghamellaceae</taxon>
        <taxon>Absidia</taxon>
    </lineage>
</organism>
<dbReference type="EMBL" id="LT552047">
    <property type="protein sequence ID" value="SAL98045.1"/>
    <property type="molecule type" value="Genomic_DNA"/>
</dbReference>
<proteinExistence type="predicted"/>
<evidence type="ECO:0000313" key="1">
    <source>
        <dbReference type="EMBL" id="SAL98045.1"/>
    </source>
</evidence>
<protein>
    <submittedName>
        <fullName evidence="1">Uncharacterized protein</fullName>
    </submittedName>
</protein>
<evidence type="ECO:0000313" key="2">
    <source>
        <dbReference type="Proteomes" id="UP000078561"/>
    </source>
</evidence>
<sequence length="72" mass="8085">MGNAYSSHRELIGKTLSSPGIRSNKRAHINRGSSARISAIMCANENQLRRLGRWSDTAMNNAYLTSFPREMM</sequence>
<name>A0A168M6U0_ABSGL</name>
<dbReference type="Gene3D" id="1.10.443.20">
    <property type="entry name" value="Centromere DNA-binding protein complex CBF3 subunit, domain 2"/>
    <property type="match status" value="1"/>
</dbReference>
<dbReference type="InterPro" id="IPR038279">
    <property type="entry name" value="Ndc10_dom2_sf"/>
</dbReference>
<accession>A0A168M6U0</accession>
<dbReference type="AlphaFoldDB" id="A0A168M6U0"/>
<dbReference type="OrthoDB" id="2205501at2759"/>
<dbReference type="GO" id="GO:0003677">
    <property type="term" value="F:DNA binding"/>
    <property type="evidence" value="ECO:0007669"/>
    <property type="project" value="InterPro"/>
</dbReference>
<dbReference type="InParanoid" id="A0A168M6U0"/>
<reference evidence="1" key="1">
    <citation type="submission" date="2016-04" db="EMBL/GenBank/DDBJ databases">
        <authorList>
            <person name="Evans L.H."/>
            <person name="Alamgir A."/>
            <person name="Owens N."/>
            <person name="Weber N.D."/>
            <person name="Virtaneva K."/>
            <person name="Barbian K."/>
            <person name="Babar A."/>
            <person name="Rosenke K."/>
        </authorList>
    </citation>
    <scope>NUCLEOTIDE SEQUENCE [LARGE SCALE GENOMIC DNA]</scope>
    <source>
        <strain evidence="1">CBS 101.48</strain>
    </source>
</reference>
<gene>
    <name evidence="1" type="primary">ABSGL_03572.1 scaffold 4609</name>
</gene>
<keyword evidence="2" id="KW-1185">Reference proteome</keyword>
<dbReference type="Proteomes" id="UP000078561">
    <property type="component" value="Unassembled WGS sequence"/>
</dbReference>